<organism evidence="2 3">
    <name type="scientific">Roseobacter ponti</name>
    <dbReference type="NCBI Taxonomy" id="1891787"/>
    <lineage>
        <taxon>Bacteria</taxon>
        <taxon>Pseudomonadati</taxon>
        <taxon>Pseudomonadota</taxon>
        <taxon>Alphaproteobacteria</taxon>
        <taxon>Rhodobacterales</taxon>
        <taxon>Roseobacteraceae</taxon>
        <taxon>Roseobacter</taxon>
    </lineage>
</organism>
<dbReference type="CDD" id="cd07043">
    <property type="entry name" value="STAS_anti-anti-sigma_factors"/>
    <property type="match status" value="1"/>
</dbReference>
<gene>
    <name evidence="2" type="ORF">G3256_08415</name>
</gene>
<name>A0A858SUJ0_9RHOB</name>
<dbReference type="Pfam" id="PF13466">
    <property type="entry name" value="STAS_2"/>
    <property type="match status" value="1"/>
</dbReference>
<protein>
    <submittedName>
        <fullName evidence="2">STAS domain-containing protein</fullName>
    </submittedName>
</protein>
<proteinExistence type="predicted"/>
<evidence type="ECO:0000313" key="2">
    <source>
        <dbReference type="EMBL" id="QJF51181.1"/>
    </source>
</evidence>
<reference evidence="2 3" key="1">
    <citation type="submission" date="2020-02" db="EMBL/GenBank/DDBJ databases">
        <title>Genome sequence of Roseobacter ponti.</title>
        <authorList>
            <person name="Hollensteiner J."/>
            <person name="Schneider D."/>
            <person name="Poehlein A."/>
            <person name="Daniel R."/>
        </authorList>
    </citation>
    <scope>NUCLEOTIDE SEQUENCE [LARGE SCALE GENOMIC DNA]</scope>
    <source>
        <strain evidence="2 3">DSM 106830</strain>
    </source>
</reference>
<keyword evidence="3" id="KW-1185">Reference proteome</keyword>
<dbReference type="AlphaFoldDB" id="A0A858SUJ0"/>
<sequence length="91" mass="9619">MSDPLVPDARLDLSAAAGLATALRERTEPEVIVDLSEVRHLGALCLQILIAAATAARKDGRSLSLINASDRVIDQLRVMGMTPETIAGGRI</sequence>
<dbReference type="EMBL" id="CP048788">
    <property type="protein sequence ID" value="QJF51181.1"/>
    <property type="molecule type" value="Genomic_DNA"/>
</dbReference>
<dbReference type="InterPro" id="IPR036513">
    <property type="entry name" value="STAS_dom_sf"/>
</dbReference>
<dbReference type="Proteomes" id="UP000503308">
    <property type="component" value="Chromosome"/>
</dbReference>
<dbReference type="KEGG" id="rpon:G3256_08415"/>
<accession>A0A858SUJ0</accession>
<dbReference type="PROSITE" id="PS50801">
    <property type="entry name" value="STAS"/>
    <property type="match status" value="1"/>
</dbReference>
<dbReference type="Gene3D" id="3.30.750.24">
    <property type="entry name" value="STAS domain"/>
    <property type="match status" value="1"/>
</dbReference>
<dbReference type="InterPro" id="IPR002645">
    <property type="entry name" value="STAS_dom"/>
</dbReference>
<evidence type="ECO:0000313" key="3">
    <source>
        <dbReference type="Proteomes" id="UP000503308"/>
    </source>
</evidence>
<dbReference type="RefSeq" id="WP_169640396.1">
    <property type="nucleotide sequence ID" value="NZ_CP048788.1"/>
</dbReference>
<dbReference type="SUPFAM" id="SSF52091">
    <property type="entry name" value="SpoIIaa-like"/>
    <property type="match status" value="1"/>
</dbReference>
<feature type="domain" description="STAS" evidence="1">
    <location>
        <begin position="8"/>
        <end position="91"/>
    </location>
</feature>
<dbReference type="InterPro" id="IPR058548">
    <property type="entry name" value="MlaB-like_STAS"/>
</dbReference>
<evidence type="ECO:0000259" key="1">
    <source>
        <dbReference type="PROSITE" id="PS50801"/>
    </source>
</evidence>